<name>A0A261G487_9BIFI</name>
<dbReference type="EMBL" id="MWWY01000006">
    <property type="protein sequence ID" value="OZG66210.1"/>
    <property type="molecule type" value="Genomic_DNA"/>
</dbReference>
<keyword evidence="3" id="KW-1185">Reference proteome</keyword>
<comment type="caution">
    <text evidence="2">The sequence shown here is derived from an EMBL/GenBank/DDBJ whole genome shotgun (WGS) entry which is preliminary data.</text>
</comment>
<accession>A0A261G487</accession>
<evidence type="ECO:0000313" key="2">
    <source>
        <dbReference type="EMBL" id="OZG66210.1"/>
    </source>
</evidence>
<dbReference type="InterPro" id="IPR041657">
    <property type="entry name" value="HTH_17"/>
</dbReference>
<organism evidence="2 3">
    <name type="scientific">Bifidobacterium hapali</name>
    <dbReference type="NCBI Taxonomy" id="1630172"/>
    <lineage>
        <taxon>Bacteria</taxon>
        <taxon>Bacillati</taxon>
        <taxon>Actinomycetota</taxon>
        <taxon>Actinomycetes</taxon>
        <taxon>Bifidobacteriales</taxon>
        <taxon>Bifidobacteriaceae</taxon>
        <taxon>Bifidobacterium</taxon>
    </lineage>
</organism>
<reference evidence="2 3" key="1">
    <citation type="journal article" date="2017" name="BMC Genomics">
        <title>Comparative genomic and phylogenomic analyses of the Bifidobacteriaceae family.</title>
        <authorList>
            <person name="Lugli G.A."/>
            <person name="Milani C."/>
            <person name="Turroni F."/>
            <person name="Duranti S."/>
            <person name="Mancabelli L."/>
            <person name="Mangifesta M."/>
            <person name="Ferrario C."/>
            <person name="Modesto M."/>
            <person name="Mattarelli P."/>
            <person name="Jiri K."/>
            <person name="van Sinderen D."/>
            <person name="Ventura M."/>
        </authorList>
    </citation>
    <scope>NUCLEOTIDE SEQUENCE [LARGE SCALE GENOMIC DNA]</scope>
    <source>
        <strain evidence="2 3">DSM 100202</strain>
    </source>
</reference>
<dbReference type="InterPro" id="IPR009061">
    <property type="entry name" value="DNA-bd_dom_put_sf"/>
</dbReference>
<evidence type="ECO:0000313" key="3">
    <source>
        <dbReference type="Proteomes" id="UP000216074"/>
    </source>
</evidence>
<protein>
    <submittedName>
        <fullName evidence="2">Excisionase family DNA binding domain-containing protein</fullName>
    </submittedName>
</protein>
<proteinExistence type="predicted"/>
<gene>
    <name evidence="2" type="ORF">BHAP_0378</name>
</gene>
<dbReference type="InterPro" id="IPR010093">
    <property type="entry name" value="SinI_DNA-bd"/>
</dbReference>
<dbReference type="AlphaFoldDB" id="A0A261G487"/>
<dbReference type="Pfam" id="PF12728">
    <property type="entry name" value="HTH_17"/>
    <property type="match status" value="1"/>
</dbReference>
<feature type="domain" description="Helix-turn-helix" evidence="1">
    <location>
        <begin position="52"/>
        <end position="98"/>
    </location>
</feature>
<dbReference type="GO" id="GO:0003677">
    <property type="term" value="F:DNA binding"/>
    <property type="evidence" value="ECO:0007669"/>
    <property type="project" value="InterPro"/>
</dbReference>
<dbReference type="NCBIfam" id="TIGR01764">
    <property type="entry name" value="excise"/>
    <property type="match status" value="1"/>
</dbReference>
<dbReference type="OrthoDB" id="26212at2"/>
<dbReference type="SUPFAM" id="SSF46955">
    <property type="entry name" value="Putative DNA-binding domain"/>
    <property type="match status" value="1"/>
</dbReference>
<dbReference type="Gene3D" id="1.10.1660.10">
    <property type="match status" value="1"/>
</dbReference>
<evidence type="ECO:0000259" key="1">
    <source>
        <dbReference type="Pfam" id="PF12728"/>
    </source>
</evidence>
<dbReference type="Proteomes" id="UP000216074">
    <property type="component" value="Unassembled WGS sequence"/>
</dbReference>
<dbReference type="RefSeq" id="WP_094729092.1">
    <property type="nucleotide sequence ID" value="NZ_MWWY01000006.1"/>
</dbReference>
<sequence>MSIAMIETEPVKAGSPFILQGNGRTYALDETAFNAAMDAAMAASGYARIIGTGEAARILGLSRKTVQRILDDGRIPFRRNGESGNRMMRESDVIAYRDAMRSDRSRSLAKLRDMAGDMGLYVLPDSE</sequence>